<evidence type="ECO:0000313" key="1">
    <source>
        <dbReference type="EMBL" id="MBD1422010.1"/>
    </source>
</evidence>
<reference evidence="1 2" key="1">
    <citation type="submission" date="2020-08" db="EMBL/GenBank/DDBJ databases">
        <title>Sphingobacterium sp. DN00404 isolated from aquaculture water.</title>
        <authorList>
            <person name="Zhang M."/>
        </authorList>
    </citation>
    <scope>NUCLEOTIDE SEQUENCE [LARGE SCALE GENOMIC DNA]</scope>
    <source>
        <strain evidence="1 2">KCTC 42746</strain>
    </source>
</reference>
<proteinExistence type="predicted"/>
<organism evidence="1 2">
    <name type="scientific">Sphingobacterium chuzhouense</name>
    <dbReference type="NCBI Taxonomy" id="1742264"/>
    <lineage>
        <taxon>Bacteria</taxon>
        <taxon>Pseudomonadati</taxon>
        <taxon>Bacteroidota</taxon>
        <taxon>Sphingobacteriia</taxon>
        <taxon>Sphingobacteriales</taxon>
        <taxon>Sphingobacteriaceae</taxon>
        <taxon>Sphingobacterium</taxon>
    </lineage>
</organism>
<sequence>MEKRFYGGDANGFSSFYSDQNFSNNAVHLTIIQPKIFTYTRDRDQ</sequence>
<comment type="caution">
    <text evidence="1">The sequence shown here is derived from an EMBL/GenBank/DDBJ whole genome shotgun (WGS) entry which is preliminary data.</text>
</comment>
<dbReference type="RefSeq" id="WP_190313708.1">
    <property type="nucleotide sequence ID" value="NZ_JACNYL010000002.1"/>
</dbReference>
<protein>
    <submittedName>
        <fullName evidence="1">Uncharacterized protein</fullName>
    </submittedName>
</protein>
<accession>A0ABR7XS64</accession>
<dbReference type="EMBL" id="JACNYL010000002">
    <property type="protein sequence ID" value="MBD1422010.1"/>
    <property type="molecule type" value="Genomic_DNA"/>
</dbReference>
<keyword evidence="2" id="KW-1185">Reference proteome</keyword>
<dbReference type="Proteomes" id="UP000651112">
    <property type="component" value="Unassembled WGS sequence"/>
</dbReference>
<name>A0ABR7XS64_9SPHI</name>
<evidence type="ECO:0000313" key="2">
    <source>
        <dbReference type="Proteomes" id="UP000651112"/>
    </source>
</evidence>
<gene>
    <name evidence="1" type="ORF">H8B21_10555</name>
</gene>